<dbReference type="RefSeq" id="WP_340363590.1">
    <property type="nucleotide sequence ID" value="NZ_JBBKZV010000005.1"/>
</dbReference>
<proteinExistence type="predicted"/>
<gene>
    <name evidence="2" type="ORF">WKW80_10925</name>
</gene>
<evidence type="ECO:0000313" key="2">
    <source>
        <dbReference type="EMBL" id="MEJ8822544.1"/>
    </source>
</evidence>
<dbReference type="Proteomes" id="UP001363010">
    <property type="component" value="Unassembled WGS sequence"/>
</dbReference>
<comment type="caution">
    <text evidence="2">The sequence shown here is derived from an EMBL/GenBank/DDBJ whole genome shotgun (WGS) entry which is preliminary data.</text>
</comment>
<name>A0ABU8VZB6_9BURK</name>
<sequence>MKKRRLTSRGREFANHHARHRQHLLFAPPAARGAPMPGPTCRTPR</sequence>
<feature type="region of interest" description="Disordered" evidence="1">
    <location>
        <begin position="1"/>
        <end position="45"/>
    </location>
</feature>
<protein>
    <submittedName>
        <fullName evidence="2">Uncharacterized protein</fullName>
    </submittedName>
</protein>
<evidence type="ECO:0000256" key="1">
    <source>
        <dbReference type="SAM" id="MobiDB-lite"/>
    </source>
</evidence>
<evidence type="ECO:0000313" key="3">
    <source>
        <dbReference type="Proteomes" id="UP001363010"/>
    </source>
</evidence>
<reference evidence="2 3" key="1">
    <citation type="submission" date="2024-03" db="EMBL/GenBank/DDBJ databases">
        <title>Novel species of the genus Variovorax.</title>
        <authorList>
            <person name="Liu Q."/>
            <person name="Xin Y.-H."/>
        </authorList>
    </citation>
    <scope>NUCLEOTIDE SEQUENCE [LARGE SCALE GENOMIC DNA]</scope>
    <source>
        <strain evidence="2 3">KACC 18501</strain>
    </source>
</reference>
<dbReference type="EMBL" id="JBBKZV010000005">
    <property type="protein sequence ID" value="MEJ8822544.1"/>
    <property type="molecule type" value="Genomic_DNA"/>
</dbReference>
<organism evidence="2 3">
    <name type="scientific">Variovorax humicola</name>
    <dbReference type="NCBI Taxonomy" id="1769758"/>
    <lineage>
        <taxon>Bacteria</taxon>
        <taxon>Pseudomonadati</taxon>
        <taxon>Pseudomonadota</taxon>
        <taxon>Betaproteobacteria</taxon>
        <taxon>Burkholderiales</taxon>
        <taxon>Comamonadaceae</taxon>
        <taxon>Variovorax</taxon>
    </lineage>
</organism>
<keyword evidence="3" id="KW-1185">Reference proteome</keyword>
<accession>A0ABU8VZB6</accession>